<accession>A0A8K0LDR7</accession>
<reference evidence="1" key="1">
    <citation type="submission" date="2021-07" db="EMBL/GenBank/DDBJ databases">
        <title>Elsinoe batatas strain:CRI-CJ2 Genome sequencing and assembly.</title>
        <authorList>
            <person name="Huang L."/>
        </authorList>
    </citation>
    <scope>NUCLEOTIDE SEQUENCE</scope>
    <source>
        <strain evidence="1">CRI-CJ2</strain>
    </source>
</reference>
<dbReference type="OrthoDB" id="10449424at2759"/>
<name>A0A8K0LDR7_9PEZI</name>
<organism evidence="1 2">
    <name type="scientific">Elsinoe batatas</name>
    <dbReference type="NCBI Taxonomy" id="2601811"/>
    <lineage>
        <taxon>Eukaryota</taxon>
        <taxon>Fungi</taxon>
        <taxon>Dikarya</taxon>
        <taxon>Ascomycota</taxon>
        <taxon>Pezizomycotina</taxon>
        <taxon>Dothideomycetes</taxon>
        <taxon>Dothideomycetidae</taxon>
        <taxon>Myriangiales</taxon>
        <taxon>Elsinoaceae</taxon>
        <taxon>Elsinoe</taxon>
    </lineage>
</organism>
<evidence type="ECO:0000313" key="2">
    <source>
        <dbReference type="Proteomes" id="UP000809789"/>
    </source>
</evidence>
<sequence length="102" mass="11133">MESRPRESNRARLLVELHGENSSSMPRGCGDAKHNRGPVVCIHNLMLSAALPLKRHTGLAGRCKWLHRATKTVNADAKDRAKLLVCSQGRVKVRGHGTSTGD</sequence>
<dbReference type="Proteomes" id="UP000809789">
    <property type="component" value="Unassembled WGS sequence"/>
</dbReference>
<dbReference type="AlphaFoldDB" id="A0A8K0LDR7"/>
<dbReference type="EMBL" id="JAESVG020000002">
    <property type="protein sequence ID" value="KAG8630353.1"/>
    <property type="molecule type" value="Genomic_DNA"/>
</dbReference>
<proteinExistence type="predicted"/>
<evidence type="ECO:0000313" key="1">
    <source>
        <dbReference type="EMBL" id="KAG8630353.1"/>
    </source>
</evidence>
<protein>
    <submittedName>
        <fullName evidence="1">Uncharacterized protein</fullName>
    </submittedName>
</protein>
<keyword evidence="2" id="KW-1185">Reference proteome</keyword>
<comment type="caution">
    <text evidence="1">The sequence shown here is derived from an EMBL/GenBank/DDBJ whole genome shotgun (WGS) entry which is preliminary data.</text>
</comment>
<gene>
    <name evidence="1" type="ORF">KVT40_001972</name>
</gene>